<evidence type="ECO:0000313" key="3">
    <source>
        <dbReference type="Proteomes" id="UP000005446"/>
    </source>
</evidence>
<organism evidence="2 3">
    <name type="scientific">Glarea lozoyensis (strain ATCC 74030 / MF5533)</name>
    <dbReference type="NCBI Taxonomy" id="1104152"/>
    <lineage>
        <taxon>Eukaryota</taxon>
        <taxon>Fungi</taxon>
        <taxon>Dikarya</taxon>
        <taxon>Ascomycota</taxon>
        <taxon>Pezizomycotina</taxon>
        <taxon>Leotiomycetes</taxon>
        <taxon>Helotiales</taxon>
        <taxon>Helotiaceae</taxon>
        <taxon>Glarea</taxon>
    </lineage>
</organism>
<dbReference type="EMBL" id="AGUE01000049">
    <property type="protein sequence ID" value="EHL01541.1"/>
    <property type="molecule type" value="Genomic_DNA"/>
</dbReference>
<proteinExistence type="predicted"/>
<keyword evidence="1" id="KW-1133">Transmembrane helix</keyword>
<keyword evidence="1" id="KW-0812">Transmembrane</keyword>
<name>H0EIR0_GLAL7</name>
<accession>H0EIR0</accession>
<keyword evidence="1" id="KW-0472">Membrane</keyword>
<dbReference type="HOGENOM" id="CLU_2004168_0_0_1"/>
<gene>
    <name evidence="2" type="ORF">M7I_2424</name>
</gene>
<protein>
    <submittedName>
        <fullName evidence="2">Uncharacterized protein</fullName>
    </submittedName>
</protein>
<dbReference type="InParanoid" id="H0EIR0"/>
<sequence length="124" mass="14092">MLELVEDDTLQLEIWVQNLDFFSQLFFSAISAIFVSTSFLISMFGDATFFTTEEKKGRVEALRYIIWTGQHLAQYMGVCGVLGKRTEMTFLNPSKTSLSFRLSSSFLICAAGRVLVELRELRAD</sequence>
<keyword evidence="3" id="KW-1185">Reference proteome</keyword>
<reference evidence="2 3" key="1">
    <citation type="journal article" date="2012" name="Eukaryot. Cell">
        <title>Genome sequence of the fungus Glarea lozoyensis: the first genome sequence of a species from the Helotiaceae family.</title>
        <authorList>
            <person name="Youssar L."/>
            <person name="Gruening B.A."/>
            <person name="Erxleben A."/>
            <person name="Guenther S."/>
            <person name="Huettel W."/>
        </authorList>
    </citation>
    <scope>NUCLEOTIDE SEQUENCE [LARGE SCALE GENOMIC DNA]</scope>
    <source>
        <strain evidence="3">ATCC 74030 / MF5533</strain>
    </source>
</reference>
<dbReference type="AlphaFoldDB" id="H0EIR0"/>
<feature type="transmembrane region" description="Helical" evidence="1">
    <location>
        <begin position="25"/>
        <end position="49"/>
    </location>
</feature>
<comment type="caution">
    <text evidence="2">The sequence shown here is derived from an EMBL/GenBank/DDBJ whole genome shotgun (WGS) entry which is preliminary data.</text>
</comment>
<evidence type="ECO:0000313" key="2">
    <source>
        <dbReference type="EMBL" id="EHL01541.1"/>
    </source>
</evidence>
<dbReference type="Proteomes" id="UP000005446">
    <property type="component" value="Unassembled WGS sequence"/>
</dbReference>
<evidence type="ECO:0000256" key="1">
    <source>
        <dbReference type="SAM" id="Phobius"/>
    </source>
</evidence>